<organism evidence="9 10">
    <name type="scientific">Streptomyces axinellae</name>
    <dbReference type="NCBI Taxonomy" id="552788"/>
    <lineage>
        <taxon>Bacteria</taxon>
        <taxon>Bacillati</taxon>
        <taxon>Actinomycetota</taxon>
        <taxon>Actinomycetes</taxon>
        <taxon>Kitasatosporales</taxon>
        <taxon>Streptomycetaceae</taxon>
        <taxon>Streptomyces</taxon>
    </lineage>
</organism>
<feature type="transmembrane region" description="Helical" evidence="8">
    <location>
        <begin position="265"/>
        <end position="286"/>
    </location>
</feature>
<dbReference type="Gene3D" id="1.10.357.140">
    <property type="entry name" value="UbiA prenyltransferase"/>
    <property type="match status" value="1"/>
</dbReference>
<evidence type="ECO:0000256" key="5">
    <source>
        <dbReference type="ARBA" id="ARBA00022692"/>
    </source>
</evidence>
<feature type="transmembrane region" description="Helical" evidence="8">
    <location>
        <begin position="238"/>
        <end position="259"/>
    </location>
</feature>
<evidence type="ECO:0000256" key="6">
    <source>
        <dbReference type="ARBA" id="ARBA00022989"/>
    </source>
</evidence>
<dbReference type="PANTHER" id="PTHR11048">
    <property type="entry name" value="PRENYLTRANSFERASES"/>
    <property type="match status" value="1"/>
</dbReference>
<dbReference type="InterPro" id="IPR039653">
    <property type="entry name" value="Prenyltransferase"/>
</dbReference>
<evidence type="ECO:0000313" key="10">
    <source>
        <dbReference type="Proteomes" id="UP001501447"/>
    </source>
</evidence>
<evidence type="ECO:0000256" key="4">
    <source>
        <dbReference type="ARBA" id="ARBA00022679"/>
    </source>
</evidence>
<feature type="transmembrane region" description="Helical" evidence="8">
    <location>
        <begin position="160"/>
        <end position="183"/>
    </location>
</feature>
<dbReference type="Gene3D" id="1.20.120.1780">
    <property type="entry name" value="UbiA prenyltransferase"/>
    <property type="match status" value="1"/>
</dbReference>
<keyword evidence="5 8" id="KW-0812">Transmembrane</keyword>
<dbReference type="Pfam" id="PF01040">
    <property type="entry name" value="UbiA"/>
    <property type="match status" value="1"/>
</dbReference>
<keyword evidence="10" id="KW-1185">Reference proteome</keyword>
<evidence type="ECO:0000256" key="1">
    <source>
        <dbReference type="ARBA" id="ARBA00001946"/>
    </source>
</evidence>
<protein>
    <recommendedName>
        <fullName evidence="11">Ubiquinone biosynthesis protein UbiA</fullName>
    </recommendedName>
</protein>
<reference evidence="9 10" key="1">
    <citation type="journal article" date="2019" name="Int. J. Syst. Evol. Microbiol.">
        <title>The Global Catalogue of Microorganisms (GCM) 10K type strain sequencing project: providing services to taxonomists for standard genome sequencing and annotation.</title>
        <authorList>
            <consortium name="The Broad Institute Genomics Platform"/>
            <consortium name="The Broad Institute Genome Sequencing Center for Infectious Disease"/>
            <person name="Wu L."/>
            <person name="Ma J."/>
        </authorList>
    </citation>
    <scope>NUCLEOTIDE SEQUENCE [LARGE SCALE GENOMIC DNA]</scope>
    <source>
        <strain evidence="9 10">JCM 16373</strain>
    </source>
</reference>
<dbReference type="PANTHER" id="PTHR11048:SF28">
    <property type="entry name" value="4-HYDROXYBENZOATE POLYPRENYLTRANSFERASE, MITOCHONDRIAL"/>
    <property type="match status" value="1"/>
</dbReference>
<dbReference type="RefSeq" id="WP_344564743.1">
    <property type="nucleotide sequence ID" value="NZ_BAAARJ010000006.1"/>
</dbReference>
<comment type="subcellular location">
    <subcellularLocation>
        <location evidence="2">Membrane</location>
        <topology evidence="2">Multi-pass membrane protein</topology>
    </subcellularLocation>
</comment>
<dbReference type="Proteomes" id="UP001501447">
    <property type="component" value="Unassembled WGS sequence"/>
</dbReference>
<dbReference type="InterPro" id="IPR044878">
    <property type="entry name" value="UbiA_sf"/>
</dbReference>
<dbReference type="EMBL" id="BAAARJ010000006">
    <property type="protein sequence ID" value="GAA2608536.1"/>
    <property type="molecule type" value="Genomic_DNA"/>
</dbReference>
<name>A0ABN3Q0V3_9ACTN</name>
<evidence type="ECO:0000256" key="8">
    <source>
        <dbReference type="SAM" id="Phobius"/>
    </source>
</evidence>
<evidence type="ECO:0000256" key="2">
    <source>
        <dbReference type="ARBA" id="ARBA00004141"/>
    </source>
</evidence>
<feature type="transmembrane region" description="Helical" evidence="8">
    <location>
        <begin position="43"/>
        <end position="64"/>
    </location>
</feature>
<gene>
    <name evidence="9" type="ORF">GCM10009863_22410</name>
</gene>
<feature type="transmembrane region" description="Helical" evidence="8">
    <location>
        <begin position="298"/>
        <end position="318"/>
    </location>
</feature>
<proteinExistence type="inferred from homology"/>
<comment type="cofactor">
    <cofactor evidence="1">
        <name>Mg(2+)</name>
        <dbReference type="ChEBI" id="CHEBI:18420"/>
    </cofactor>
</comment>
<feature type="transmembrane region" description="Helical" evidence="8">
    <location>
        <begin position="115"/>
        <end position="148"/>
    </location>
</feature>
<evidence type="ECO:0000256" key="7">
    <source>
        <dbReference type="ARBA" id="ARBA00023136"/>
    </source>
</evidence>
<dbReference type="InterPro" id="IPR000537">
    <property type="entry name" value="UbiA_prenyltransferase"/>
</dbReference>
<comment type="similarity">
    <text evidence="3">Belongs to the UbiA prenyltransferase family.</text>
</comment>
<accession>A0ABN3Q0V3</accession>
<sequence>MTTAVEHVKALYGLSRGTQAALSVAQPLVAMLLADTEPAPGRLAMAVAGAFAGFFAVFAANDLLDAHLDRRRAEGADGRAAPLPHGAAPGPEGRVAPDLDGAGARHPLAGERLSFAVALTWVLGLSAVALMVAAALSWVCVLLFVVAALLEAVYCRLATVTAYKCVLSGVMVAVGASAGWFAFTDRVDPLRLGLFALWMAAWETGGRNIPNDLADLADDAPLGIRTVPVVHGPRRSAVLAFALLVLAALSAGALAVVTVGSFGTAGLVGTLLAGAVTLVVPGLRLLRRPESGPALSLFNRASFHPVCVLAAFIAALALS</sequence>
<evidence type="ECO:0000313" key="9">
    <source>
        <dbReference type="EMBL" id="GAA2608536.1"/>
    </source>
</evidence>
<comment type="caution">
    <text evidence="9">The sequence shown here is derived from an EMBL/GenBank/DDBJ whole genome shotgun (WGS) entry which is preliminary data.</text>
</comment>
<evidence type="ECO:0000256" key="3">
    <source>
        <dbReference type="ARBA" id="ARBA00005985"/>
    </source>
</evidence>
<evidence type="ECO:0008006" key="11">
    <source>
        <dbReference type="Google" id="ProtNLM"/>
    </source>
</evidence>
<keyword evidence="4" id="KW-0808">Transferase</keyword>
<keyword evidence="6 8" id="KW-1133">Transmembrane helix</keyword>
<keyword evidence="7 8" id="KW-0472">Membrane</keyword>